<comment type="similarity">
    <text evidence="3">Belongs to the peptidase M1 family.</text>
</comment>
<evidence type="ECO:0000256" key="9">
    <source>
        <dbReference type="ARBA" id="ARBA00022801"/>
    </source>
</evidence>
<keyword evidence="15" id="KW-1185">Reference proteome</keyword>
<dbReference type="InterPro" id="IPR001930">
    <property type="entry name" value="Peptidase_M1"/>
</dbReference>
<evidence type="ECO:0000256" key="4">
    <source>
        <dbReference type="ARBA" id="ARBA00012564"/>
    </source>
</evidence>
<dbReference type="CDD" id="cd09603">
    <property type="entry name" value="M1_APN_like"/>
    <property type="match status" value="1"/>
</dbReference>
<evidence type="ECO:0000256" key="8">
    <source>
        <dbReference type="ARBA" id="ARBA00022723"/>
    </source>
</evidence>
<dbReference type="InterPro" id="IPR050344">
    <property type="entry name" value="Peptidase_M1_aminopeptidases"/>
</dbReference>
<accession>A0A411E945</accession>
<dbReference type="InterPro" id="IPR042097">
    <property type="entry name" value="Aminopeptidase_N-like_N_sf"/>
</dbReference>
<evidence type="ECO:0000256" key="5">
    <source>
        <dbReference type="ARBA" id="ARBA00015611"/>
    </source>
</evidence>
<protein>
    <recommendedName>
        <fullName evidence="5">Aminopeptidase N</fullName>
        <ecNumber evidence="4">3.4.11.2</ecNumber>
    </recommendedName>
</protein>
<dbReference type="GO" id="GO:0006508">
    <property type="term" value="P:proteolysis"/>
    <property type="evidence" value="ECO:0007669"/>
    <property type="project" value="UniProtKB-KW"/>
</dbReference>
<dbReference type="SUPFAM" id="SSF55486">
    <property type="entry name" value="Metalloproteases ('zincins'), catalytic domain"/>
    <property type="match status" value="1"/>
</dbReference>
<dbReference type="Gene3D" id="1.10.390.10">
    <property type="entry name" value="Neutral Protease Domain 2"/>
    <property type="match status" value="1"/>
</dbReference>
<evidence type="ECO:0000256" key="1">
    <source>
        <dbReference type="ARBA" id="ARBA00000098"/>
    </source>
</evidence>
<comment type="catalytic activity">
    <reaction evidence="1">
        <text>Release of an N-terminal amino acid, Xaa-|-Yaa- from a peptide, amide or arylamide. Xaa is preferably Ala, but may be most amino acids including Pro (slow action). When a terminal hydrophobic residue is followed by a prolyl residue, the two may be released as an intact Xaa-Pro dipeptide.</text>
        <dbReference type="EC" id="3.4.11.2"/>
    </reaction>
</comment>
<evidence type="ECO:0000256" key="6">
    <source>
        <dbReference type="ARBA" id="ARBA00022438"/>
    </source>
</evidence>
<dbReference type="GO" id="GO:0042277">
    <property type="term" value="F:peptide binding"/>
    <property type="evidence" value="ECO:0007669"/>
    <property type="project" value="TreeGrafter"/>
</dbReference>
<dbReference type="SUPFAM" id="SSF63737">
    <property type="entry name" value="Leukotriene A4 hydrolase N-terminal domain"/>
    <property type="match status" value="1"/>
</dbReference>
<keyword evidence="11" id="KW-0482">Metalloprotease</keyword>
<keyword evidence="10" id="KW-0862">Zinc</keyword>
<evidence type="ECO:0000256" key="3">
    <source>
        <dbReference type="ARBA" id="ARBA00010136"/>
    </source>
</evidence>
<evidence type="ECO:0000256" key="11">
    <source>
        <dbReference type="ARBA" id="ARBA00023049"/>
    </source>
</evidence>
<keyword evidence="6" id="KW-0031">Aminopeptidase</keyword>
<feature type="domain" description="Aminopeptidase N-like N-terminal" evidence="13">
    <location>
        <begin position="31"/>
        <end position="196"/>
    </location>
</feature>
<reference evidence="14 15" key="1">
    <citation type="submission" date="2019-01" db="EMBL/GenBank/DDBJ databases">
        <title>Muriicola soli sp. nov., isolated from soil.</title>
        <authorList>
            <person name="Kang H.J."/>
            <person name="Kim S.B."/>
        </authorList>
    </citation>
    <scope>NUCLEOTIDE SEQUENCE [LARGE SCALE GENOMIC DNA]</scope>
    <source>
        <strain evidence="14 15">MMS17-SY002</strain>
    </source>
</reference>
<evidence type="ECO:0000313" key="14">
    <source>
        <dbReference type="EMBL" id="QBA64087.1"/>
    </source>
</evidence>
<gene>
    <name evidence="14" type="ORF">EQY75_05800</name>
</gene>
<dbReference type="PANTHER" id="PTHR11533">
    <property type="entry name" value="PROTEASE M1 ZINC METALLOPROTEASE"/>
    <property type="match status" value="1"/>
</dbReference>
<dbReference type="Pfam" id="PF17900">
    <property type="entry name" value="Peptidase_M1_N"/>
    <property type="match status" value="1"/>
</dbReference>
<dbReference type="PANTHER" id="PTHR11533:SF174">
    <property type="entry name" value="PUROMYCIN-SENSITIVE AMINOPEPTIDASE-RELATED"/>
    <property type="match status" value="1"/>
</dbReference>
<dbReference type="GO" id="GO:0043171">
    <property type="term" value="P:peptide catabolic process"/>
    <property type="evidence" value="ECO:0007669"/>
    <property type="project" value="TreeGrafter"/>
</dbReference>
<name>A0A411E945_9FLAO</name>
<dbReference type="GO" id="GO:0008270">
    <property type="term" value="F:zinc ion binding"/>
    <property type="evidence" value="ECO:0007669"/>
    <property type="project" value="InterPro"/>
</dbReference>
<dbReference type="Pfam" id="PF01433">
    <property type="entry name" value="Peptidase_M1"/>
    <property type="match status" value="1"/>
</dbReference>
<evidence type="ECO:0000259" key="13">
    <source>
        <dbReference type="Pfam" id="PF17900"/>
    </source>
</evidence>
<dbReference type="PRINTS" id="PR00756">
    <property type="entry name" value="ALADIPTASE"/>
</dbReference>
<dbReference type="OrthoDB" id="100605at2"/>
<dbReference type="Gene3D" id="2.60.40.1730">
    <property type="entry name" value="tricorn interacting facor f3 domain"/>
    <property type="match status" value="1"/>
</dbReference>
<dbReference type="AlphaFoldDB" id="A0A411E945"/>
<keyword evidence="9" id="KW-0378">Hydrolase</keyword>
<comment type="cofactor">
    <cofactor evidence="2">
        <name>Zn(2+)</name>
        <dbReference type="ChEBI" id="CHEBI:29105"/>
    </cofactor>
</comment>
<evidence type="ECO:0000256" key="10">
    <source>
        <dbReference type="ARBA" id="ARBA00022833"/>
    </source>
</evidence>
<proteinExistence type="inferred from homology"/>
<dbReference type="InterPro" id="IPR027268">
    <property type="entry name" value="Peptidase_M4/M1_CTD_sf"/>
</dbReference>
<dbReference type="GO" id="GO:0016285">
    <property type="term" value="F:alanyl aminopeptidase activity"/>
    <property type="evidence" value="ECO:0007669"/>
    <property type="project" value="UniProtKB-EC"/>
</dbReference>
<evidence type="ECO:0000259" key="12">
    <source>
        <dbReference type="Pfam" id="PF01433"/>
    </source>
</evidence>
<organism evidence="14 15">
    <name type="scientific">Muriicola soli</name>
    <dbReference type="NCBI Taxonomy" id="2507538"/>
    <lineage>
        <taxon>Bacteria</taxon>
        <taxon>Pseudomonadati</taxon>
        <taxon>Bacteroidota</taxon>
        <taxon>Flavobacteriia</taxon>
        <taxon>Flavobacteriales</taxon>
        <taxon>Flavobacteriaceae</taxon>
        <taxon>Muriicola</taxon>
    </lineage>
</organism>
<dbReference type="RefSeq" id="WP_129603671.1">
    <property type="nucleotide sequence ID" value="NZ_CP035544.1"/>
</dbReference>
<sequence>MKLPVALYFLIISFFPLPGQNDRGYDFLEGDLVINVDPYQERIDGKVSYRLKIDKATDSVFLDAREMNIKKVQLNGRKVKYKYDGRFLTLYKKYRKDKEYSLEVDYSCTPKQAVYFLGWQDSIPGNEQVWTQGQGKYNSHWVPSFDLMSEKVRFDLKVEFPKNYKVIANGKLIGTEEKEGSVLWHYKMIKPMSSYLLAFVAGKYESTRRISNSGTPIDLYFYPQDSLKVEPTYRFTTEIFNMLEREIGVPYPWQNYKQVPVRDFLYAGMENTGTTIFSDAYVIDSIAFSDRNYVNVNAHEFTHQWFGNLVTEKDASSHWLHEGFATYYSWLAEKELLGEDYFYWMLLDKADVLEAAERAGQGASLLDPNANSLTFYDKGAMALLMLQNEVGEQNFKRGIKSFLTQFSYQNASVDDFLSAMEASTGTSLVEFRQNWLESTAFPEDELLNYLRNSYLPVDSFFKLRMELISSAENNEAIISKYWEKITSSGFRARMILLYHRSLSTDFLKKAFRSNDREVRKALSSLPGPVSDDLIREYESLLTDRSYVTLENALYKLWIHRPASRKVYLDKSAGISGFSNRNIRQLWLLLAILTSDYLSAAEREEYKNELFSYTAEHYPMEVRQLAFQLIREVFPYEDHNLRDLVNAALHPAWQFRQLARTILRDLISDDVQKKRLNTLLQELEGNEYEYLSDKLNRE</sequence>
<dbReference type="InterPro" id="IPR045357">
    <property type="entry name" value="Aminopeptidase_N-like_N"/>
</dbReference>
<dbReference type="EMBL" id="CP035544">
    <property type="protein sequence ID" value="QBA64087.1"/>
    <property type="molecule type" value="Genomic_DNA"/>
</dbReference>
<dbReference type="KEGG" id="mur:EQY75_05800"/>
<dbReference type="Proteomes" id="UP000290889">
    <property type="component" value="Chromosome"/>
</dbReference>
<dbReference type="EC" id="3.4.11.2" evidence="4"/>
<evidence type="ECO:0000256" key="2">
    <source>
        <dbReference type="ARBA" id="ARBA00001947"/>
    </source>
</evidence>
<dbReference type="GO" id="GO:0016020">
    <property type="term" value="C:membrane"/>
    <property type="evidence" value="ECO:0007669"/>
    <property type="project" value="TreeGrafter"/>
</dbReference>
<dbReference type="InterPro" id="IPR014782">
    <property type="entry name" value="Peptidase_M1_dom"/>
</dbReference>
<keyword evidence="8" id="KW-0479">Metal-binding</keyword>
<feature type="domain" description="Peptidase M1 membrane alanine aminopeptidase" evidence="12">
    <location>
        <begin position="236"/>
        <end position="435"/>
    </location>
</feature>
<evidence type="ECO:0000313" key="15">
    <source>
        <dbReference type="Proteomes" id="UP000290889"/>
    </source>
</evidence>
<dbReference type="GO" id="GO:0005615">
    <property type="term" value="C:extracellular space"/>
    <property type="evidence" value="ECO:0007669"/>
    <property type="project" value="TreeGrafter"/>
</dbReference>
<dbReference type="GO" id="GO:0005737">
    <property type="term" value="C:cytoplasm"/>
    <property type="evidence" value="ECO:0007669"/>
    <property type="project" value="TreeGrafter"/>
</dbReference>
<evidence type="ECO:0000256" key="7">
    <source>
        <dbReference type="ARBA" id="ARBA00022670"/>
    </source>
</evidence>
<dbReference type="GO" id="GO:0070006">
    <property type="term" value="F:metalloaminopeptidase activity"/>
    <property type="evidence" value="ECO:0007669"/>
    <property type="project" value="TreeGrafter"/>
</dbReference>
<keyword evidence="7" id="KW-0645">Protease</keyword>